<dbReference type="EMBL" id="VLKE01000001">
    <property type="protein sequence ID" value="TWH70882.1"/>
    <property type="molecule type" value="Genomic_DNA"/>
</dbReference>
<dbReference type="Proteomes" id="UP000319825">
    <property type="component" value="Unassembled WGS sequence"/>
</dbReference>
<dbReference type="RefSeq" id="WP_344751099.1">
    <property type="nucleotide sequence ID" value="NZ_BAAATQ010000320.1"/>
</dbReference>
<comment type="caution">
    <text evidence="1">The sequence shown here is derived from an EMBL/GenBank/DDBJ whole genome shotgun (WGS) entry which is preliminary data.</text>
</comment>
<reference evidence="1 2" key="1">
    <citation type="submission" date="2019-07" db="EMBL/GenBank/DDBJ databases">
        <title>R&amp;d 2014.</title>
        <authorList>
            <person name="Klenk H.-P."/>
        </authorList>
    </citation>
    <scope>NUCLEOTIDE SEQUENCE [LARGE SCALE GENOMIC DNA]</scope>
    <source>
        <strain evidence="1 2">DSM 43868</strain>
    </source>
</reference>
<proteinExistence type="predicted"/>
<dbReference type="Gene3D" id="3.20.20.140">
    <property type="entry name" value="Metal-dependent hydrolases"/>
    <property type="match status" value="1"/>
</dbReference>
<organism evidence="1 2">
    <name type="scientific">Micromonospora olivasterospora</name>
    <dbReference type="NCBI Taxonomy" id="1880"/>
    <lineage>
        <taxon>Bacteria</taxon>
        <taxon>Bacillati</taxon>
        <taxon>Actinomycetota</taxon>
        <taxon>Actinomycetes</taxon>
        <taxon>Micromonosporales</taxon>
        <taxon>Micromonosporaceae</taxon>
        <taxon>Micromonospora</taxon>
    </lineage>
</organism>
<sequence length="43" mass="4766">MGNPAEGTLNVIRWLVTHGYRDEEIAAVCGGNILRVARACWPR</sequence>
<name>A0A562IJ06_MICOL</name>
<dbReference type="InterPro" id="IPR032466">
    <property type="entry name" value="Metal_Hydrolase"/>
</dbReference>
<accession>A0A562IJ06</accession>
<evidence type="ECO:0000313" key="1">
    <source>
        <dbReference type="EMBL" id="TWH70882.1"/>
    </source>
</evidence>
<evidence type="ECO:0000313" key="2">
    <source>
        <dbReference type="Proteomes" id="UP000319825"/>
    </source>
</evidence>
<gene>
    <name evidence="1" type="ORF">JD77_05907</name>
</gene>
<dbReference type="AlphaFoldDB" id="A0A562IJ06"/>
<protein>
    <submittedName>
        <fullName evidence="1">Membrane dipeptidase</fullName>
    </submittedName>
</protein>
<dbReference type="SUPFAM" id="SSF51556">
    <property type="entry name" value="Metallo-dependent hydrolases"/>
    <property type="match status" value="1"/>
</dbReference>
<keyword evidence="2" id="KW-1185">Reference proteome</keyword>